<evidence type="ECO:0008006" key="6">
    <source>
        <dbReference type="Google" id="ProtNLM"/>
    </source>
</evidence>
<dbReference type="InterPro" id="IPR046960">
    <property type="entry name" value="PPR_At4g14850-like_plant"/>
</dbReference>
<dbReference type="Pfam" id="PF20431">
    <property type="entry name" value="E_motif"/>
    <property type="match status" value="1"/>
</dbReference>
<evidence type="ECO:0000313" key="4">
    <source>
        <dbReference type="EMBL" id="KAJ8770583.1"/>
    </source>
</evidence>
<dbReference type="GO" id="GO:0009451">
    <property type="term" value="P:RNA modification"/>
    <property type="evidence" value="ECO:0007669"/>
    <property type="project" value="InterPro"/>
</dbReference>
<evidence type="ECO:0000256" key="3">
    <source>
        <dbReference type="SAM" id="Phobius"/>
    </source>
</evidence>
<keyword evidence="1" id="KW-0677">Repeat</keyword>
<proteinExistence type="predicted"/>
<feature type="repeat" description="PPR" evidence="2">
    <location>
        <begin position="74"/>
        <end position="108"/>
    </location>
</feature>
<dbReference type="EMBL" id="JAIWQS010000003">
    <property type="protein sequence ID" value="KAJ8770583.1"/>
    <property type="molecule type" value="Genomic_DNA"/>
</dbReference>
<dbReference type="Gene3D" id="1.25.40.10">
    <property type="entry name" value="Tetratricopeptide repeat domain"/>
    <property type="match status" value="3"/>
</dbReference>
<dbReference type="PANTHER" id="PTHR47926:SF452">
    <property type="entry name" value="PENTATRICOPEPTIDE REPEAT-CONTAINING PROTEIN"/>
    <property type="match status" value="1"/>
</dbReference>
<dbReference type="PROSITE" id="PS51375">
    <property type="entry name" value="PPR"/>
    <property type="match status" value="3"/>
</dbReference>
<dbReference type="AlphaFoldDB" id="A0AAV8TY18"/>
<keyword evidence="3" id="KW-1133">Transmembrane helix</keyword>
<reference evidence="4 5" key="1">
    <citation type="submission" date="2021-09" db="EMBL/GenBank/DDBJ databases">
        <title>Genomic insights and catalytic innovation underlie evolution of tropane alkaloids biosynthesis.</title>
        <authorList>
            <person name="Wang Y.-J."/>
            <person name="Tian T."/>
            <person name="Huang J.-P."/>
            <person name="Huang S.-X."/>
        </authorList>
    </citation>
    <scope>NUCLEOTIDE SEQUENCE [LARGE SCALE GENOMIC DNA]</scope>
    <source>
        <strain evidence="4">KIB-2018</strain>
        <tissue evidence="4">Leaf</tissue>
    </source>
</reference>
<sequence length="527" mass="59482">MSLRDLTSWTSMISGYVLTYDLATAFVLFNKMRLEMEPNSVTLIVMLQGCCACGSFMQGEQLHCYVIKAGLLVDVSIQNSILRMYSRMDCIEEAEKVFNDIDEKDVVSWNTLINYHSLRGDVDRVVGCFNQMRGQMLPSKETLTSIVSAFAKAGNLVEGEILHCFSMKVGLCDNILLTSLLDFYAKCGEMKSSSKLFGEISYRSIITWNAMMRGFIQNGRFHEAIELFRQLPSADYEHGTEILGSLLEACMHLGALQLGKEIHAYLVRNFFYISKEDSLHLNTTILNMYIKWGLISSARNFFDRMLVKDTVTWTSMIEGYGIHGLGAEALHLFYQMIEESITPNSVTLVSLLSSCSHSGLINEGCEMFSSMKCKFGIELNLHHYTCLVDLLGRSSKLKEALALILRMLAFADGRIWGALLAASRIHGDTRIGEFAAQRLLELEPDNIGYHILLSNIQACSGKWADVEEFRRVLHEKYLKKTPGWSYFEYKGNCSCFVSGDGSHKQTQEMIRRKVAETKAIVVHGLLR</sequence>
<gene>
    <name evidence="4" type="ORF">K2173_018074</name>
</gene>
<dbReference type="GO" id="GO:0003723">
    <property type="term" value="F:RNA binding"/>
    <property type="evidence" value="ECO:0007669"/>
    <property type="project" value="InterPro"/>
</dbReference>
<feature type="repeat" description="PPR" evidence="2">
    <location>
        <begin position="204"/>
        <end position="238"/>
    </location>
</feature>
<keyword evidence="3" id="KW-0472">Membrane</keyword>
<dbReference type="Pfam" id="PF01535">
    <property type="entry name" value="PPR"/>
    <property type="match status" value="6"/>
</dbReference>
<name>A0AAV8TY18_9ROSI</name>
<dbReference type="Proteomes" id="UP001159364">
    <property type="component" value="Linkage Group LG03"/>
</dbReference>
<dbReference type="Pfam" id="PF13041">
    <property type="entry name" value="PPR_2"/>
    <property type="match status" value="2"/>
</dbReference>
<dbReference type="NCBIfam" id="TIGR00756">
    <property type="entry name" value="PPR"/>
    <property type="match status" value="5"/>
</dbReference>
<dbReference type="InterPro" id="IPR046848">
    <property type="entry name" value="E_motif"/>
</dbReference>
<evidence type="ECO:0000313" key="5">
    <source>
        <dbReference type="Proteomes" id="UP001159364"/>
    </source>
</evidence>
<keyword evidence="5" id="KW-1185">Reference proteome</keyword>
<dbReference type="InterPro" id="IPR002885">
    <property type="entry name" value="PPR_rpt"/>
</dbReference>
<evidence type="ECO:0000256" key="2">
    <source>
        <dbReference type="PROSITE-ProRule" id="PRU00708"/>
    </source>
</evidence>
<feature type="transmembrane region" description="Helical" evidence="3">
    <location>
        <begin position="6"/>
        <end position="29"/>
    </location>
</feature>
<dbReference type="FunFam" id="1.25.40.10:FF:000090">
    <property type="entry name" value="Pentatricopeptide repeat-containing protein, chloroplastic"/>
    <property type="match status" value="1"/>
</dbReference>
<comment type="caution">
    <text evidence="4">The sequence shown here is derived from an EMBL/GenBank/DDBJ whole genome shotgun (WGS) entry which is preliminary data.</text>
</comment>
<accession>A0AAV8TY18</accession>
<keyword evidence="3" id="KW-0812">Transmembrane</keyword>
<protein>
    <recommendedName>
        <fullName evidence="6">Pentatricopeptide repeat-containing protein</fullName>
    </recommendedName>
</protein>
<evidence type="ECO:0000256" key="1">
    <source>
        <dbReference type="ARBA" id="ARBA00022737"/>
    </source>
</evidence>
<dbReference type="SUPFAM" id="SSF48452">
    <property type="entry name" value="TPR-like"/>
    <property type="match status" value="1"/>
</dbReference>
<feature type="repeat" description="PPR" evidence="2">
    <location>
        <begin position="309"/>
        <end position="343"/>
    </location>
</feature>
<dbReference type="InterPro" id="IPR011990">
    <property type="entry name" value="TPR-like_helical_dom_sf"/>
</dbReference>
<dbReference type="PANTHER" id="PTHR47926">
    <property type="entry name" value="PENTATRICOPEPTIDE REPEAT-CONTAINING PROTEIN"/>
    <property type="match status" value="1"/>
</dbReference>
<organism evidence="4 5">
    <name type="scientific">Erythroxylum novogranatense</name>
    <dbReference type="NCBI Taxonomy" id="1862640"/>
    <lineage>
        <taxon>Eukaryota</taxon>
        <taxon>Viridiplantae</taxon>
        <taxon>Streptophyta</taxon>
        <taxon>Embryophyta</taxon>
        <taxon>Tracheophyta</taxon>
        <taxon>Spermatophyta</taxon>
        <taxon>Magnoliopsida</taxon>
        <taxon>eudicotyledons</taxon>
        <taxon>Gunneridae</taxon>
        <taxon>Pentapetalae</taxon>
        <taxon>rosids</taxon>
        <taxon>fabids</taxon>
        <taxon>Malpighiales</taxon>
        <taxon>Erythroxylaceae</taxon>
        <taxon>Erythroxylum</taxon>
    </lineage>
</organism>